<gene>
    <name evidence="1" type="ORF">SMB34_03040</name>
</gene>
<evidence type="ECO:0000313" key="2">
    <source>
        <dbReference type="Proteomes" id="UP000027463"/>
    </source>
</evidence>
<evidence type="ECO:0000313" key="1">
    <source>
        <dbReference type="EMBL" id="KEO57701.1"/>
    </source>
</evidence>
<name>A0ABR4TPX5_9PROT</name>
<sequence>MDCEIVAADELTITLRYGVHHIGLHFGNGKLHVEPGDSKLIRQKLDGHNAELTLAMT</sequence>
<proteinExistence type="predicted"/>
<comment type="caution">
    <text evidence="1">The sequence shown here is derived from an EMBL/GenBank/DDBJ whole genome shotgun (WGS) entry which is preliminary data.</text>
</comment>
<dbReference type="GeneID" id="68924076"/>
<dbReference type="RefSeq" id="WP_156962655.1">
    <property type="nucleotide sequence ID" value="NZ_AUNC01000012.1"/>
</dbReference>
<organism evidence="1 2">
    <name type="scientific">Thalassospira permensis NBRC 106175</name>
    <dbReference type="NCBI Taxonomy" id="1353532"/>
    <lineage>
        <taxon>Bacteria</taxon>
        <taxon>Pseudomonadati</taxon>
        <taxon>Pseudomonadota</taxon>
        <taxon>Alphaproteobacteria</taxon>
        <taxon>Rhodospirillales</taxon>
        <taxon>Thalassospiraceae</taxon>
        <taxon>Thalassospira</taxon>
    </lineage>
</organism>
<accession>A0ABR4TPX5</accession>
<protein>
    <submittedName>
        <fullName evidence="1">Uncharacterized protein</fullName>
    </submittedName>
</protein>
<dbReference type="EMBL" id="AUNC01000012">
    <property type="protein sequence ID" value="KEO57701.1"/>
    <property type="molecule type" value="Genomic_DNA"/>
</dbReference>
<dbReference type="Proteomes" id="UP000027463">
    <property type="component" value="Unassembled WGS sequence"/>
</dbReference>
<reference evidence="1 2" key="1">
    <citation type="submission" date="2013-07" db="EMBL/GenBank/DDBJ databases">
        <title>Thalassospira permensis NBRC 106175 Genome Sequencing.</title>
        <authorList>
            <person name="Lai Q."/>
            <person name="Shao Z."/>
        </authorList>
    </citation>
    <scope>NUCLEOTIDE SEQUENCE [LARGE SCALE GENOMIC DNA]</scope>
    <source>
        <strain evidence="1 2">NBRC 106175</strain>
    </source>
</reference>
<keyword evidence="2" id="KW-1185">Reference proteome</keyword>